<accession>A0A9Q1HAV4</accession>
<feature type="transmembrane region" description="Helical" evidence="1">
    <location>
        <begin position="68"/>
        <end position="91"/>
    </location>
</feature>
<dbReference type="EMBL" id="JAIZAY010000005">
    <property type="protein sequence ID" value="KAJ8042402.1"/>
    <property type="molecule type" value="Genomic_DNA"/>
</dbReference>
<reference evidence="2" key="1">
    <citation type="submission" date="2021-10" db="EMBL/GenBank/DDBJ databases">
        <title>Tropical sea cucumber genome reveals ecological adaptation and Cuvierian tubules defense mechanism.</title>
        <authorList>
            <person name="Chen T."/>
        </authorList>
    </citation>
    <scope>NUCLEOTIDE SEQUENCE</scope>
    <source>
        <strain evidence="2">Nanhai2018</strain>
        <tissue evidence="2">Muscle</tissue>
    </source>
</reference>
<sequence length="101" mass="11904">MAVKNTVNSIDKSLVKTPLCFRFRIAREKHNIDSGLTRMRIYRGQYHVLVNTFLWMLRRYRTLRKPSFEFSVTLSLYVISVVISQACVTLTQRDSIKDLFT</sequence>
<name>A0A9Q1HAV4_HOLLE</name>
<keyword evidence="3" id="KW-1185">Reference proteome</keyword>
<comment type="caution">
    <text evidence="2">The sequence shown here is derived from an EMBL/GenBank/DDBJ whole genome shotgun (WGS) entry which is preliminary data.</text>
</comment>
<evidence type="ECO:0000313" key="3">
    <source>
        <dbReference type="Proteomes" id="UP001152320"/>
    </source>
</evidence>
<organism evidence="2 3">
    <name type="scientific">Holothuria leucospilota</name>
    <name type="common">Black long sea cucumber</name>
    <name type="synonym">Mertensiothuria leucospilota</name>
    <dbReference type="NCBI Taxonomy" id="206669"/>
    <lineage>
        <taxon>Eukaryota</taxon>
        <taxon>Metazoa</taxon>
        <taxon>Echinodermata</taxon>
        <taxon>Eleutherozoa</taxon>
        <taxon>Echinozoa</taxon>
        <taxon>Holothuroidea</taxon>
        <taxon>Aspidochirotacea</taxon>
        <taxon>Aspidochirotida</taxon>
        <taxon>Holothuriidae</taxon>
        <taxon>Holothuria</taxon>
    </lineage>
</organism>
<keyword evidence="1" id="KW-0472">Membrane</keyword>
<evidence type="ECO:0000256" key="1">
    <source>
        <dbReference type="SAM" id="Phobius"/>
    </source>
</evidence>
<keyword evidence="1" id="KW-0812">Transmembrane</keyword>
<proteinExistence type="predicted"/>
<keyword evidence="1" id="KW-1133">Transmembrane helix</keyword>
<gene>
    <name evidence="2" type="ORF">HOLleu_13450</name>
</gene>
<evidence type="ECO:0000313" key="2">
    <source>
        <dbReference type="EMBL" id="KAJ8042402.1"/>
    </source>
</evidence>
<dbReference type="AlphaFoldDB" id="A0A9Q1HAV4"/>
<dbReference type="Proteomes" id="UP001152320">
    <property type="component" value="Chromosome 5"/>
</dbReference>
<protein>
    <submittedName>
        <fullName evidence="2">Uncharacterized protein</fullName>
    </submittedName>
</protein>